<feature type="transmembrane region" description="Helical" evidence="8">
    <location>
        <begin position="231"/>
        <end position="249"/>
    </location>
</feature>
<feature type="transmembrane region" description="Helical" evidence="8">
    <location>
        <begin position="12"/>
        <end position="36"/>
    </location>
</feature>
<name>A0A4R5C9V2_9ACTN</name>
<keyword evidence="4 8" id="KW-0812">Transmembrane</keyword>
<feature type="transmembrane region" description="Helical" evidence="8">
    <location>
        <begin position="347"/>
        <end position="367"/>
    </location>
</feature>
<protein>
    <submittedName>
        <fullName evidence="10">DHA2 family efflux MFS transporter permease subunit</fullName>
    </submittedName>
</protein>
<feature type="transmembrane region" description="Helical" evidence="8">
    <location>
        <begin position="285"/>
        <end position="308"/>
    </location>
</feature>
<keyword evidence="6 8" id="KW-0472">Membrane</keyword>
<feature type="transmembrane region" description="Helical" evidence="8">
    <location>
        <begin position="48"/>
        <end position="68"/>
    </location>
</feature>
<feature type="transmembrane region" description="Helical" evidence="8">
    <location>
        <begin position="453"/>
        <end position="473"/>
    </location>
</feature>
<dbReference type="PROSITE" id="PS50850">
    <property type="entry name" value="MFS"/>
    <property type="match status" value="1"/>
</dbReference>
<dbReference type="InterPro" id="IPR004638">
    <property type="entry name" value="EmrB-like"/>
</dbReference>
<feature type="transmembrane region" description="Helical" evidence="8">
    <location>
        <begin position="138"/>
        <end position="160"/>
    </location>
</feature>
<evidence type="ECO:0000256" key="7">
    <source>
        <dbReference type="SAM" id="MobiDB-lite"/>
    </source>
</evidence>
<dbReference type="AlphaFoldDB" id="A0A4R5C9V2"/>
<dbReference type="InterPro" id="IPR020846">
    <property type="entry name" value="MFS_dom"/>
</dbReference>
<feature type="transmembrane region" description="Helical" evidence="8">
    <location>
        <begin position="166"/>
        <end position="188"/>
    </location>
</feature>
<dbReference type="EMBL" id="SMKU01000026">
    <property type="protein sequence ID" value="TDD93792.1"/>
    <property type="molecule type" value="Genomic_DNA"/>
</dbReference>
<dbReference type="Proteomes" id="UP000294513">
    <property type="component" value="Unassembled WGS sequence"/>
</dbReference>
<gene>
    <name evidence="10" type="ORF">E1298_08390</name>
</gene>
<proteinExistence type="predicted"/>
<accession>A0A4R5C9V2</accession>
<evidence type="ECO:0000256" key="2">
    <source>
        <dbReference type="ARBA" id="ARBA00022448"/>
    </source>
</evidence>
<feature type="transmembrane region" description="Helical" evidence="8">
    <location>
        <begin position="373"/>
        <end position="401"/>
    </location>
</feature>
<dbReference type="NCBIfam" id="TIGR00711">
    <property type="entry name" value="efflux_EmrB"/>
    <property type="match status" value="1"/>
</dbReference>
<comment type="subcellular location">
    <subcellularLocation>
        <location evidence="1">Cell membrane</location>
        <topology evidence="1">Multi-pass membrane protein</topology>
    </subcellularLocation>
</comment>
<dbReference type="OrthoDB" id="7375466at2"/>
<evidence type="ECO:0000256" key="1">
    <source>
        <dbReference type="ARBA" id="ARBA00004651"/>
    </source>
</evidence>
<dbReference type="Gene3D" id="1.20.1250.20">
    <property type="entry name" value="MFS general substrate transporter like domains"/>
    <property type="match status" value="1"/>
</dbReference>
<evidence type="ECO:0000313" key="10">
    <source>
        <dbReference type="EMBL" id="TDD93792.1"/>
    </source>
</evidence>
<feature type="region of interest" description="Disordered" evidence="7">
    <location>
        <begin position="494"/>
        <end position="516"/>
    </location>
</feature>
<organism evidence="10 11">
    <name type="scientific">Actinomadura rubrisoli</name>
    <dbReference type="NCBI Taxonomy" id="2530368"/>
    <lineage>
        <taxon>Bacteria</taxon>
        <taxon>Bacillati</taxon>
        <taxon>Actinomycetota</taxon>
        <taxon>Actinomycetes</taxon>
        <taxon>Streptosporangiales</taxon>
        <taxon>Thermomonosporaceae</taxon>
        <taxon>Actinomadura</taxon>
    </lineage>
</organism>
<dbReference type="PANTHER" id="PTHR42718">
    <property type="entry name" value="MAJOR FACILITATOR SUPERFAMILY MULTIDRUG TRANSPORTER MFSC"/>
    <property type="match status" value="1"/>
</dbReference>
<keyword evidence="5 8" id="KW-1133">Transmembrane helix</keyword>
<evidence type="ECO:0000256" key="8">
    <source>
        <dbReference type="SAM" id="Phobius"/>
    </source>
</evidence>
<feature type="transmembrane region" description="Helical" evidence="8">
    <location>
        <begin position="413"/>
        <end position="433"/>
    </location>
</feature>
<dbReference type="GO" id="GO:0005886">
    <property type="term" value="C:plasma membrane"/>
    <property type="evidence" value="ECO:0007669"/>
    <property type="project" value="UniProtKB-SubCell"/>
</dbReference>
<feature type="domain" description="Major facilitator superfamily (MFS) profile" evidence="9">
    <location>
        <begin position="14"/>
        <end position="477"/>
    </location>
</feature>
<reference evidence="10 11" key="1">
    <citation type="submission" date="2019-03" db="EMBL/GenBank/DDBJ databases">
        <title>Draft genome sequences of novel Actinobacteria.</title>
        <authorList>
            <person name="Sahin N."/>
            <person name="Ay H."/>
            <person name="Saygin H."/>
        </authorList>
    </citation>
    <scope>NUCLEOTIDE SEQUENCE [LARGE SCALE GENOMIC DNA]</scope>
    <source>
        <strain evidence="10 11">H3C3</strain>
    </source>
</reference>
<keyword evidence="11" id="KW-1185">Reference proteome</keyword>
<feature type="transmembrane region" description="Helical" evidence="8">
    <location>
        <begin position="314"/>
        <end position="335"/>
    </location>
</feature>
<feature type="transmembrane region" description="Helical" evidence="8">
    <location>
        <begin position="80"/>
        <end position="99"/>
    </location>
</feature>
<dbReference type="Gene3D" id="1.20.1720.10">
    <property type="entry name" value="Multidrug resistance protein D"/>
    <property type="match status" value="1"/>
</dbReference>
<keyword evidence="2" id="KW-0813">Transport</keyword>
<keyword evidence="3" id="KW-1003">Cell membrane</keyword>
<dbReference type="GO" id="GO:0022857">
    <property type="term" value="F:transmembrane transporter activity"/>
    <property type="evidence" value="ECO:0007669"/>
    <property type="project" value="InterPro"/>
</dbReference>
<evidence type="ECO:0000256" key="6">
    <source>
        <dbReference type="ARBA" id="ARBA00023136"/>
    </source>
</evidence>
<evidence type="ECO:0000259" key="9">
    <source>
        <dbReference type="PROSITE" id="PS50850"/>
    </source>
</evidence>
<evidence type="ECO:0000313" key="11">
    <source>
        <dbReference type="Proteomes" id="UP000294513"/>
    </source>
</evidence>
<dbReference type="InterPro" id="IPR011701">
    <property type="entry name" value="MFS"/>
</dbReference>
<sequence length="516" mass="52003">MADVRLSTGPGRWILLATVLGSSVAMLDATVVNVALPRLARDLDADMAGLQWTVNAYTLTLAGFILLGGSLGDRYGRRRIFLVGVVWFAVASVLCGAAQDVGMLVASRALQGVGGALLTPGSLAIIQASFAADDRPRAVGAWSGLGGVAGAVGPFAGGWLVEAAGWRWVFLLNVPLAVIVVLVAVRHVPESLDPGAHGRFDVLGAALAALALAGTTYALTEAPAGTTAPALVGAAAVAGVAAAVVFVLVERSRGKGRRLPGTRSRREAPQPMLPLEVFASRQFSAVNVVTFVVYGGMGVMFFLFVLNLQVVGGFSPIAAGTALLPVTALMLLLSARAGAVAQKIGPRLPMTAGLLVAAGGMVLVSRIGKDASYAWTILPAVIVFGLGLAAVVAPLTATVLATADERHAGVASGVNNAVARAAGLLAVAAIPPLAGLTGDAYDDPGDFSGGFRLAMVICAALLAAGAVLSFLTVGDDALRAPGGEVTEPQCKSHCGVGAPQLQPEAETVPAPRAGAA</sequence>
<evidence type="ECO:0000256" key="3">
    <source>
        <dbReference type="ARBA" id="ARBA00022475"/>
    </source>
</evidence>
<feature type="transmembrane region" description="Helical" evidence="8">
    <location>
        <begin position="105"/>
        <end position="126"/>
    </location>
</feature>
<evidence type="ECO:0000256" key="4">
    <source>
        <dbReference type="ARBA" id="ARBA00022692"/>
    </source>
</evidence>
<dbReference type="InterPro" id="IPR036259">
    <property type="entry name" value="MFS_trans_sf"/>
</dbReference>
<comment type="caution">
    <text evidence="10">The sequence shown here is derived from an EMBL/GenBank/DDBJ whole genome shotgun (WGS) entry which is preliminary data.</text>
</comment>
<feature type="transmembrane region" description="Helical" evidence="8">
    <location>
        <begin position="200"/>
        <end position="219"/>
    </location>
</feature>
<dbReference type="SUPFAM" id="SSF103473">
    <property type="entry name" value="MFS general substrate transporter"/>
    <property type="match status" value="2"/>
</dbReference>
<dbReference type="CDD" id="cd17321">
    <property type="entry name" value="MFS_MMR_MDR_like"/>
    <property type="match status" value="1"/>
</dbReference>
<dbReference type="Pfam" id="PF07690">
    <property type="entry name" value="MFS_1"/>
    <property type="match status" value="1"/>
</dbReference>
<dbReference type="RefSeq" id="WP_131890712.1">
    <property type="nucleotide sequence ID" value="NZ_SMKU01000026.1"/>
</dbReference>
<dbReference type="PANTHER" id="PTHR42718:SF42">
    <property type="entry name" value="EXPORT PROTEIN"/>
    <property type="match status" value="1"/>
</dbReference>
<evidence type="ECO:0000256" key="5">
    <source>
        <dbReference type="ARBA" id="ARBA00022989"/>
    </source>
</evidence>